<reference evidence="4 5" key="1">
    <citation type="journal article" date="2018" name="BMC Genomics">
        <title>Genomic evidence for intraspecific hybridization in a clonal and extremely halotolerant yeast.</title>
        <authorList>
            <person name="Gostincar C."/>
            <person name="Stajich J.E."/>
            <person name="Zupancic J."/>
            <person name="Zalar P."/>
            <person name="Gunde-Cimerman N."/>
        </authorList>
    </citation>
    <scope>NUCLEOTIDE SEQUENCE [LARGE SCALE GENOMIC DNA]</scope>
    <source>
        <strain evidence="4 5">EXF-2788</strain>
    </source>
</reference>
<dbReference type="AlphaFoldDB" id="A0A3M7F829"/>
<dbReference type="Gene3D" id="1.10.286.70">
    <property type="entry name" value="Get5 dimerization domain"/>
    <property type="match status" value="1"/>
</dbReference>
<evidence type="ECO:0000313" key="4">
    <source>
        <dbReference type="EMBL" id="RMY84933.1"/>
    </source>
</evidence>
<dbReference type="Proteomes" id="UP000268823">
    <property type="component" value="Unassembled WGS sequence"/>
</dbReference>
<accession>A0A3M7F829</accession>
<organism evidence="4 5">
    <name type="scientific">Hortaea werneckii</name>
    <name type="common">Black yeast</name>
    <name type="synonym">Cladosporium werneckii</name>
    <dbReference type="NCBI Taxonomy" id="91943"/>
    <lineage>
        <taxon>Eukaryota</taxon>
        <taxon>Fungi</taxon>
        <taxon>Dikarya</taxon>
        <taxon>Ascomycota</taxon>
        <taxon>Pezizomycotina</taxon>
        <taxon>Dothideomycetes</taxon>
        <taxon>Dothideomycetidae</taxon>
        <taxon>Mycosphaerellales</taxon>
        <taxon>Teratosphaeriaceae</taxon>
        <taxon>Hortaea</taxon>
    </lineage>
</organism>
<feature type="domain" description="Get5 C-terminal" evidence="3">
    <location>
        <begin position="285"/>
        <end position="328"/>
    </location>
</feature>
<gene>
    <name evidence="4" type="ORF">D0861_06713</name>
</gene>
<feature type="compositionally biased region" description="Basic and acidic residues" evidence="1">
    <location>
        <begin position="261"/>
        <end position="287"/>
    </location>
</feature>
<feature type="region of interest" description="Disordered" evidence="1">
    <location>
        <begin position="82"/>
        <end position="138"/>
    </location>
</feature>
<dbReference type="OrthoDB" id="5366541at2759"/>
<feature type="compositionally biased region" description="Low complexity" evidence="1">
    <location>
        <begin position="246"/>
        <end position="260"/>
    </location>
</feature>
<evidence type="ECO:0000259" key="2">
    <source>
        <dbReference type="Pfam" id="PF12754"/>
    </source>
</evidence>
<evidence type="ECO:0008006" key="6">
    <source>
        <dbReference type="Google" id="ProtNLM"/>
    </source>
</evidence>
<feature type="compositionally biased region" description="Polar residues" evidence="1">
    <location>
        <begin position="115"/>
        <end position="128"/>
    </location>
</feature>
<evidence type="ECO:0000256" key="1">
    <source>
        <dbReference type="SAM" id="MobiDB-lite"/>
    </source>
</evidence>
<feature type="domain" description="Get5 N-terminal" evidence="2">
    <location>
        <begin position="66"/>
        <end position="212"/>
    </location>
</feature>
<dbReference type="VEuPathDB" id="FungiDB:BTJ68_04064"/>
<feature type="region of interest" description="Disordered" evidence="1">
    <location>
        <begin position="215"/>
        <end position="290"/>
    </location>
</feature>
<dbReference type="EMBL" id="QWIR01000141">
    <property type="protein sequence ID" value="RMY84933.1"/>
    <property type="molecule type" value="Genomic_DNA"/>
</dbReference>
<evidence type="ECO:0000259" key="3">
    <source>
        <dbReference type="Pfam" id="PF17183"/>
    </source>
</evidence>
<feature type="compositionally biased region" description="Low complexity" evidence="1">
    <location>
        <begin position="216"/>
        <end position="228"/>
    </location>
</feature>
<evidence type="ECO:0000313" key="5">
    <source>
        <dbReference type="Proteomes" id="UP000268823"/>
    </source>
</evidence>
<protein>
    <recommendedName>
        <fullName evidence="6">Ubiquitin-like domain-containing protein</fullName>
    </recommendedName>
</protein>
<dbReference type="Pfam" id="PF17183">
    <property type="entry name" value="Get5_C"/>
    <property type="match status" value="1"/>
</dbReference>
<feature type="compositionally biased region" description="Polar residues" evidence="1">
    <location>
        <begin position="229"/>
        <end position="239"/>
    </location>
</feature>
<comment type="caution">
    <text evidence="4">The sequence shown here is derived from an EMBL/GenBank/DDBJ whole genome shotgun (WGS) entry which is preliminary data.</text>
</comment>
<dbReference type="InterPro" id="IPR024737">
    <property type="entry name" value="Get5_N"/>
</dbReference>
<sequence length="331" mass="35313">MNLRHFLNRHILFGLVYYTGPSSSPKSPEVSFSPTTISSSPKLAYFTENDTLYASYTRTIMSEVTFAKSFLATLDKRPIKLPADHVSDPRQYPSQSPYILPRQTHPFPRKGPRSGDSTTASKSQNVTATLKPMRAGAGDATSIPDLTLETTLHEIKTRYAQLSGLAVEKVKVLYNKKPAGDLKTLREVLVGSGAKDVASIGNVELSVMIMGGAAGTGSTTSSQPGSPAVSSPTTEKNQSAAGLGGAAAATTTTAATAGKGDPMDVDKDTPGPDSEKAQAEAGEKPEAHTSTVTEILGSEEFWADLKGFLAQRLRDEEEGERLEKRFRGSMK</sequence>
<proteinExistence type="predicted"/>
<dbReference type="Pfam" id="PF12754">
    <property type="entry name" value="Get5_N"/>
    <property type="match status" value="1"/>
</dbReference>
<name>A0A3M7F829_HORWE</name>
<dbReference type="InterPro" id="IPR049256">
    <property type="entry name" value="Get5_C"/>
</dbReference>